<comment type="caution">
    <text evidence="1">The sequence shown here is derived from an EMBL/GenBank/DDBJ whole genome shotgun (WGS) entry which is preliminary data.</text>
</comment>
<name>A0ACB8KT25_CITSI</name>
<accession>A0ACB8KT25</accession>
<evidence type="ECO:0000313" key="1">
    <source>
        <dbReference type="EMBL" id="KAH9757498.1"/>
    </source>
</evidence>
<dbReference type="EMBL" id="CM039174">
    <property type="protein sequence ID" value="KAH9757498.1"/>
    <property type="molecule type" value="Genomic_DNA"/>
</dbReference>
<gene>
    <name evidence="1" type="ORF">KPL71_016415</name>
</gene>
<organism evidence="1 2">
    <name type="scientific">Citrus sinensis</name>
    <name type="common">Sweet orange</name>
    <name type="synonym">Citrus aurantium var. sinensis</name>
    <dbReference type="NCBI Taxonomy" id="2711"/>
    <lineage>
        <taxon>Eukaryota</taxon>
        <taxon>Viridiplantae</taxon>
        <taxon>Streptophyta</taxon>
        <taxon>Embryophyta</taxon>
        <taxon>Tracheophyta</taxon>
        <taxon>Spermatophyta</taxon>
        <taxon>Magnoliopsida</taxon>
        <taxon>eudicotyledons</taxon>
        <taxon>Gunneridae</taxon>
        <taxon>Pentapetalae</taxon>
        <taxon>rosids</taxon>
        <taxon>malvids</taxon>
        <taxon>Sapindales</taxon>
        <taxon>Rutaceae</taxon>
        <taxon>Aurantioideae</taxon>
        <taxon>Citrus</taxon>
    </lineage>
</organism>
<proteinExistence type="predicted"/>
<protein>
    <submittedName>
        <fullName evidence="1">Nuclear speckle RNA-binding protein A</fullName>
    </submittedName>
</protein>
<evidence type="ECO:0000313" key="2">
    <source>
        <dbReference type="Proteomes" id="UP000829398"/>
    </source>
</evidence>
<dbReference type="Proteomes" id="UP000829398">
    <property type="component" value="Chromosome 5"/>
</dbReference>
<sequence length="292" mass="32151">MADGYWNRQQASLLPSGGMLKRPRSDYAKGHDISILVEFGALTLCVKRCRVKEFVNFNTDNIIFVVYLPPSEVLSRHDMHNYLSQDDDLGELQPLKDTSTIGSAYDRYLQSAQYSSFTSGEASAFSGDRLRRAVPGGVARLPVSDPSVTGRHGATGPDLVPNLRSSSIDDQLPFDAAARPGHETLPLPPDASSTLYVEGLPADSTKREVAHIFRPFVGYKEVRLVIKESKLRGGDPLILCFVDFENPACAATALSALQGYRMDEDDPDSKFLRLQFSRNPGPRSVFGARGRR</sequence>
<keyword evidence="2" id="KW-1185">Reference proteome</keyword>
<reference evidence="2" key="1">
    <citation type="journal article" date="2023" name="Hortic. Res.">
        <title>A chromosome-level phased genome enabling allele-level studies in sweet orange: a case study on citrus Huanglongbing tolerance.</title>
        <authorList>
            <person name="Wu B."/>
            <person name="Yu Q."/>
            <person name="Deng Z."/>
            <person name="Duan Y."/>
            <person name="Luo F."/>
            <person name="Gmitter F. Jr."/>
        </authorList>
    </citation>
    <scope>NUCLEOTIDE SEQUENCE [LARGE SCALE GENOMIC DNA]</scope>
    <source>
        <strain evidence="2">cv. Valencia</strain>
    </source>
</reference>